<protein>
    <submittedName>
        <fullName evidence="2">PorV/PorQ family protein</fullName>
    </submittedName>
</protein>
<organism evidence="2 3">
    <name type="scientific">Candidatus Cryptobacteroides excrementipullorum</name>
    <dbReference type="NCBI Taxonomy" id="2840761"/>
    <lineage>
        <taxon>Bacteria</taxon>
        <taxon>Pseudomonadati</taxon>
        <taxon>Bacteroidota</taxon>
        <taxon>Bacteroidia</taxon>
        <taxon>Bacteroidales</taxon>
        <taxon>Candidatus Cryptobacteroides</taxon>
    </lineage>
</organism>
<accession>A0A9D9NLF1</accession>
<proteinExistence type="predicted"/>
<feature type="chain" id="PRO_5038758389" evidence="1">
    <location>
        <begin position="27"/>
        <end position="314"/>
    </location>
</feature>
<dbReference type="NCBIfam" id="NF033709">
    <property type="entry name" value="PorV_fam"/>
    <property type="match status" value="1"/>
</dbReference>
<evidence type="ECO:0000313" key="2">
    <source>
        <dbReference type="EMBL" id="MBO8477408.1"/>
    </source>
</evidence>
<evidence type="ECO:0000313" key="3">
    <source>
        <dbReference type="Proteomes" id="UP000823771"/>
    </source>
</evidence>
<sequence>MRIEKNIFCRAAAMLLPALFSVGVSAQSSEALPFTRTSRDPVSLAMGGTSVTRTSGMSYASFSNAAAIPFSDDTFDASASYLGWQPSASPVQTMSAGAAWNAGGKFGIAAGFSYGICEEYEIMNASGQAAGSFSPSEIQANIGLAWRFLPFISVGADVKYLGNTLAEGQSYSTVSSDIFLMSEFSSFRAAIGVSSLGSKVRSASGESFSLPASATLGLGYGDVFGQRHGVEVLVDADCYFSGAFSAAAGASYTYNDMVSVRAGYRYGGDSVIPSFASVGAGVKLFGVRLDAAYLIASGDSPLKNTFCIGIGYSF</sequence>
<comment type="caution">
    <text evidence="2">The sequence shown here is derived from an EMBL/GenBank/DDBJ whole genome shotgun (WGS) entry which is preliminary data.</text>
</comment>
<reference evidence="2" key="2">
    <citation type="journal article" date="2021" name="PeerJ">
        <title>Extensive microbial diversity within the chicken gut microbiome revealed by metagenomics and culture.</title>
        <authorList>
            <person name="Gilroy R."/>
            <person name="Ravi A."/>
            <person name="Getino M."/>
            <person name="Pursley I."/>
            <person name="Horton D.L."/>
            <person name="Alikhan N.F."/>
            <person name="Baker D."/>
            <person name="Gharbi K."/>
            <person name="Hall N."/>
            <person name="Watson M."/>
            <person name="Adriaenssens E.M."/>
            <person name="Foster-Nyarko E."/>
            <person name="Jarju S."/>
            <person name="Secka A."/>
            <person name="Antonio M."/>
            <person name="Oren A."/>
            <person name="Chaudhuri R.R."/>
            <person name="La Ragione R."/>
            <person name="Hildebrand F."/>
            <person name="Pallen M.J."/>
        </authorList>
    </citation>
    <scope>NUCLEOTIDE SEQUENCE</scope>
    <source>
        <strain evidence="2">2478</strain>
    </source>
</reference>
<keyword evidence="1" id="KW-0732">Signal</keyword>
<gene>
    <name evidence="2" type="ORF">IAB80_00670</name>
</gene>
<dbReference type="AlphaFoldDB" id="A0A9D9NLF1"/>
<reference evidence="2" key="1">
    <citation type="submission" date="2020-10" db="EMBL/GenBank/DDBJ databases">
        <authorList>
            <person name="Gilroy R."/>
        </authorList>
    </citation>
    <scope>NUCLEOTIDE SEQUENCE</scope>
    <source>
        <strain evidence="2">2478</strain>
    </source>
</reference>
<dbReference type="EMBL" id="JADILZ010000009">
    <property type="protein sequence ID" value="MBO8477408.1"/>
    <property type="molecule type" value="Genomic_DNA"/>
</dbReference>
<dbReference type="Gene3D" id="2.40.160.60">
    <property type="entry name" value="Outer membrane protein transport protein (OMPP1/FadL/TodX)"/>
    <property type="match status" value="1"/>
</dbReference>
<name>A0A9D9NLF1_9BACT</name>
<dbReference type="Proteomes" id="UP000823771">
    <property type="component" value="Unassembled WGS sequence"/>
</dbReference>
<evidence type="ECO:0000256" key="1">
    <source>
        <dbReference type="SAM" id="SignalP"/>
    </source>
</evidence>
<feature type="signal peptide" evidence="1">
    <location>
        <begin position="1"/>
        <end position="26"/>
    </location>
</feature>